<dbReference type="EMBL" id="VICE01000133">
    <property type="protein sequence ID" value="TQD40943.1"/>
    <property type="molecule type" value="Genomic_DNA"/>
</dbReference>
<protein>
    <submittedName>
        <fullName evidence="12">Efflux transporter outer membrane subunit</fullName>
    </submittedName>
</protein>
<dbReference type="OrthoDB" id="9770517at2"/>
<dbReference type="PROSITE" id="PS51257">
    <property type="entry name" value="PROKAR_LIPOPROTEIN"/>
    <property type="match status" value="1"/>
</dbReference>
<dbReference type="Proteomes" id="UP000318212">
    <property type="component" value="Unassembled WGS sequence"/>
</dbReference>
<evidence type="ECO:0000256" key="4">
    <source>
        <dbReference type="ARBA" id="ARBA00022692"/>
    </source>
</evidence>
<evidence type="ECO:0000256" key="9">
    <source>
        <dbReference type="ARBA" id="ARBA00037313"/>
    </source>
</evidence>
<evidence type="ECO:0000256" key="6">
    <source>
        <dbReference type="ARBA" id="ARBA00023136"/>
    </source>
</evidence>
<dbReference type="Gene3D" id="1.20.1600.10">
    <property type="entry name" value="Outer membrane efflux proteins (OEP)"/>
    <property type="match status" value="1"/>
</dbReference>
<comment type="function">
    <text evidence="9">Could be involved in resistance to puromycin, acriflavine and tetraphenylarsonium chloride.</text>
</comment>
<keyword evidence="3 10" id="KW-1134">Transmembrane beta strand</keyword>
<evidence type="ECO:0000256" key="2">
    <source>
        <dbReference type="ARBA" id="ARBA00007613"/>
    </source>
</evidence>
<evidence type="ECO:0000256" key="11">
    <source>
        <dbReference type="SAM" id="Coils"/>
    </source>
</evidence>
<evidence type="ECO:0000256" key="1">
    <source>
        <dbReference type="ARBA" id="ARBA00004370"/>
    </source>
</evidence>
<keyword evidence="4 10" id="KW-0812">Transmembrane</keyword>
<comment type="subcellular location">
    <subcellularLocation>
        <location evidence="10">Cell outer membrane</location>
        <topology evidence="10">Lipid-anchor</topology>
    </subcellularLocation>
    <subcellularLocation>
        <location evidence="1">Membrane</location>
    </subcellularLocation>
</comment>
<dbReference type="Gene3D" id="2.20.200.10">
    <property type="entry name" value="Outer membrane efflux proteins (OEP)"/>
    <property type="match status" value="1"/>
</dbReference>
<evidence type="ECO:0000313" key="12">
    <source>
        <dbReference type="EMBL" id="TQD40943.1"/>
    </source>
</evidence>
<evidence type="ECO:0000256" key="3">
    <source>
        <dbReference type="ARBA" id="ARBA00022452"/>
    </source>
</evidence>
<reference evidence="12 13" key="1">
    <citation type="submission" date="2019-06" db="EMBL/GenBank/DDBJ databases">
        <title>Lysobacter alkalisoli sp. nov. isolated from saline soil.</title>
        <authorList>
            <person name="Sun J.-Q."/>
            <person name="Xu L."/>
        </authorList>
    </citation>
    <scope>NUCLEOTIDE SEQUENCE [LARGE SCALE GENOMIC DNA]</scope>
    <source>
        <strain evidence="12 13">JCM 31130</strain>
    </source>
</reference>
<feature type="coiled-coil region" evidence="11">
    <location>
        <begin position="227"/>
        <end position="261"/>
    </location>
</feature>
<dbReference type="Pfam" id="PF02321">
    <property type="entry name" value="OEP"/>
    <property type="match status" value="2"/>
</dbReference>
<keyword evidence="8 10" id="KW-0449">Lipoprotein</keyword>
<dbReference type="InterPro" id="IPR010131">
    <property type="entry name" value="MdtP/NodT-like"/>
</dbReference>
<dbReference type="SUPFAM" id="SSF56954">
    <property type="entry name" value="Outer membrane efflux proteins (OEP)"/>
    <property type="match status" value="1"/>
</dbReference>
<evidence type="ECO:0000256" key="7">
    <source>
        <dbReference type="ARBA" id="ARBA00023139"/>
    </source>
</evidence>
<keyword evidence="11" id="KW-0175">Coiled coil</keyword>
<evidence type="ECO:0000256" key="10">
    <source>
        <dbReference type="RuleBase" id="RU362097"/>
    </source>
</evidence>
<name>A0A507ZWT6_9GAMM</name>
<evidence type="ECO:0000256" key="5">
    <source>
        <dbReference type="ARBA" id="ARBA00022729"/>
    </source>
</evidence>
<dbReference type="NCBIfam" id="TIGR01845">
    <property type="entry name" value="outer_NodT"/>
    <property type="match status" value="1"/>
</dbReference>
<dbReference type="InterPro" id="IPR003423">
    <property type="entry name" value="OMP_efflux"/>
</dbReference>
<accession>A0A507ZWT6</accession>
<comment type="similarity">
    <text evidence="2 10">Belongs to the outer membrane factor (OMF) (TC 1.B.17) family.</text>
</comment>
<keyword evidence="5 10" id="KW-0732">Signal</keyword>
<evidence type="ECO:0000313" key="13">
    <source>
        <dbReference type="Proteomes" id="UP000318212"/>
    </source>
</evidence>
<dbReference type="RefSeq" id="WP_141519399.1">
    <property type="nucleotide sequence ID" value="NZ_VICE01000133.1"/>
</dbReference>
<feature type="chain" id="PRO_5021512366" evidence="10">
    <location>
        <begin position="24"/>
        <end position="481"/>
    </location>
</feature>
<comment type="caution">
    <text evidence="12">The sequence shown here is derived from an EMBL/GenBank/DDBJ whole genome shotgun (WGS) entry which is preliminary data.</text>
</comment>
<keyword evidence="13" id="KW-1185">Reference proteome</keyword>
<proteinExistence type="inferred from homology"/>
<keyword evidence="6 10" id="KW-0472">Membrane</keyword>
<gene>
    <name evidence="12" type="ORF">FKV25_13950</name>
</gene>
<dbReference type="GO" id="GO:0015562">
    <property type="term" value="F:efflux transmembrane transporter activity"/>
    <property type="evidence" value="ECO:0007669"/>
    <property type="project" value="InterPro"/>
</dbReference>
<dbReference type="PANTHER" id="PTHR30203:SF20">
    <property type="entry name" value="MULTIDRUG RESISTANCE OUTER MEMBRANE PROTEIN MDTP-RELATED"/>
    <property type="match status" value="1"/>
</dbReference>
<organism evidence="12 13">
    <name type="scientific">Marilutibacter aestuarii</name>
    <dbReference type="NCBI Taxonomy" id="1706195"/>
    <lineage>
        <taxon>Bacteria</taxon>
        <taxon>Pseudomonadati</taxon>
        <taxon>Pseudomonadota</taxon>
        <taxon>Gammaproteobacteria</taxon>
        <taxon>Lysobacterales</taxon>
        <taxon>Lysobacteraceae</taxon>
        <taxon>Marilutibacter</taxon>
    </lineage>
</organism>
<sequence length="481" mass="49971">MRSNFLPSRLALPLLLASLVGCATSGGLEPVGQLAPADGLAARESLAGHAAEGAAFPDIDWWTAFGDPQLDALVEEALRGNPSLDAADARLRQASARAGLADAQRKPTVGATAQYSGLRIGETVAPEPIGGQYSGVELLSLGFDHSFDFWGGKRAQWEAALGQARAAEVDAQAARLSLSANIARAYVALAAAYDDLDVARAEEARATGLQDLSGKRVRAGLDNRMQLERAQASVASARQQAQAARQRIDAARNAIAALLGQGPDRGLAITRPTLLQAPAPGVPAVLPSELLGHRPDIVAARWRAEAALRGIDASEAAFYPTVNLKAMVGLASIGLSDLFRTEAGLVQGGPAISLPIFDGGRLRARLDESDAGFDLAAADYNGRLAVALREVADAVQGASALDARIATATEARDAADQAWQLATQRYDAGLGTQLDVLAAQQPLLQLDQLLAGLRAQRLVAAIDLDEALGGGLELPAPASTH</sequence>
<evidence type="ECO:0000256" key="8">
    <source>
        <dbReference type="ARBA" id="ARBA00023288"/>
    </source>
</evidence>
<feature type="signal peptide" evidence="10">
    <location>
        <begin position="1"/>
        <end position="23"/>
    </location>
</feature>
<dbReference type="GO" id="GO:0009279">
    <property type="term" value="C:cell outer membrane"/>
    <property type="evidence" value="ECO:0007669"/>
    <property type="project" value="UniProtKB-SubCell"/>
</dbReference>
<dbReference type="AlphaFoldDB" id="A0A507ZWT6"/>
<keyword evidence="7 10" id="KW-0564">Palmitate</keyword>
<dbReference type="PANTHER" id="PTHR30203">
    <property type="entry name" value="OUTER MEMBRANE CATION EFFLUX PROTEIN"/>
    <property type="match status" value="1"/>
</dbReference>